<evidence type="ECO:0000259" key="6">
    <source>
        <dbReference type="PROSITE" id="PS51096"/>
    </source>
</evidence>
<comment type="function">
    <text evidence="2">Component of the dihydroxyacetone kinase complex, which is responsible for the phosphoenolpyruvate (PEP)-dependent phosphorylation of dihydroxyacetone. DhaM serves as the phosphoryl donor. Is phosphorylated by phosphoenolpyruvate in an EI- and HPr-dependent reaction, and a phosphorelay system on histidine residues finally leads to phosphoryl transfer to DhaL and dihydroxyacetone.</text>
</comment>
<evidence type="ECO:0000256" key="3">
    <source>
        <dbReference type="ARBA" id="ARBA00012095"/>
    </source>
</evidence>
<dbReference type="Proteomes" id="UP000261212">
    <property type="component" value="Unassembled WGS sequence"/>
</dbReference>
<feature type="domain" description="PTS EIIA type-4" evidence="6">
    <location>
        <begin position="1"/>
        <end position="125"/>
    </location>
</feature>
<dbReference type="Pfam" id="PF03610">
    <property type="entry name" value="EIIA-man"/>
    <property type="match status" value="1"/>
</dbReference>
<evidence type="ECO:0000256" key="5">
    <source>
        <dbReference type="ARBA" id="ARBA00046577"/>
    </source>
</evidence>
<dbReference type="EMBL" id="QUSM01000005">
    <property type="protein sequence ID" value="RGD73493.1"/>
    <property type="molecule type" value="Genomic_DNA"/>
</dbReference>
<comment type="catalytic activity">
    <reaction evidence="1">
        <text>dihydroxyacetone + phosphoenolpyruvate = dihydroxyacetone phosphate + pyruvate</text>
        <dbReference type="Rhea" id="RHEA:18381"/>
        <dbReference type="ChEBI" id="CHEBI:15361"/>
        <dbReference type="ChEBI" id="CHEBI:16016"/>
        <dbReference type="ChEBI" id="CHEBI:57642"/>
        <dbReference type="ChEBI" id="CHEBI:58702"/>
        <dbReference type="EC" id="2.7.1.121"/>
    </reaction>
</comment>
<evidence type="ECO:0000313" key="7">
    <source>
        <dbReference type="EMBL" id="RGD73493.1"/>
    </source>
</evidence>
<dbReference type="GO" id="GO:0016020">
    <property type="term" value="C:membrane"/>
    <property type="evidence" value="ECO:0007669"/>
    <property type="project" value="InterPro"/>
</dbReference>
<evidence type="ECO:0000256" key="4">
    <source>
        <dbReference type="ARBA" id="ARBA00022679"/>
    </source>
</evidence>
<dbReference type="PANTHER" id="PTHR38594">
    <property type="entry name" value="PEP-DEPENDENT DIHYDROXYACETONE KINASE, PHOSPHORYL DONOR SUBUNIT DHAM"/>
    <property type="match status" value="1"/>
</dbReference>
<dbReference type="InterPro" id="IPR036662">
    <property type="entry name" value="PTS_EIIA_man-typ_sf"/>
</dbReference>
<name>A0A3E3DWB2_9FIRM</name>
<dbReference type="GO" id="GO:0047324">
    <property type="term" value="F:phosphoenolpyruvate-glycerone phosphotransferase activity"/>
    <property type="evidence" value="ECO:0007669"/>
    <property type="project" value="UniProtKB-EC"/>
</dbReference>
<evidence type="ECO:0000256" key="2">
    <source>
        <dbReference type="ARBA" id="ARBA00002788"/>
    </source>
</evidence>
<sequence length="125" mass="12901">MLGMVIVSHSEKIAEGVRELALQMAKDVNIVPAGGLCDGGIGTDLEKIMNGISEADSGEGVIVLMDLGSAVMTTEMAIDMVENDVTMIDGPVVEGGIAASVTIMSGGSIEDIKNAVDECKTINKF</sequence>
<proteinExistence type="predicted"/>
<evidence type="ECO:0000256" key="1">
    <source>
        <dbReference type="ARBA" id="ARBA00001113"/>
    </source>
</evidence>
<dbReference type="PANTHER" id="PTHR38594:SF1">
    <property type="entry name" value="PEP-DEPENDENT DIHYDROXYACETONE KINASE, PHOSPHORYL DONOR SUBUNIT DHAM"/>
    <property type="match status" value="1"/>
</dbReference>
<dbReference type="SUPFAM" id="SSF53062">
    <property type="entry name" value="PTS system fructose IIA component-like"/>
    <property type="match status" value="1"/>
</dbReference>
<organism evidence="7 8">
    <name type="scientific">Anaerofustis stercorihominis</name>
    <dbReference type="NCBI Taxonomy" id="214853"/>
    <lineage>
        <taxon>Bacteria</taxon>
        <taxon>Bacillati</taxon>
        <taxon>Bacillota</taxon>
        <taxon>Clostridia</taxon>
        <taxon>Eubacteriales</taxon>
        <taxon>Eubacteriaceae</taxon>
        <taxon>Anaerofustis</taxon>
    </lineage>
</organism>
<comment type="caution">
    <text evidence="7">The sequence shown here is derived from an EMBL/GenBank/DDBJ whole genome shotgun (WGS) entry which is preliminary data.</text>
</comment>
<dbReference type="InterPro" id="IPR004701">
    <property type="entry name" value="PTS_EIIA_man-typ"/>
</dbReference>
<reference evidence="7 8" key="1">
    <citation type="submission" date="2018-08" db="EMBL/GenBank/DDBJ databases">
        <title>A genome reference for cultivated species of the human gut microbiota.</title>
        <authorList>
            <person name="Zou Y."/>
            <person name="Xue W."/>
            <person name="Luo G."/>
        </authorList>
    </citation>
    <scope>NUCLEOTIDE SEQUENCE [LARGE SCALE GENOMIC DNA]</scope>
    <source>
        <strain evidence="7 8">AM25-6</strain>
    </source>
</reference>
<dbReference type="AlphaFoldDB" id="A0A3E3DWB2"/>
<dbReference type="RefSeq" id="WP_117532509.1">
    <property type="nucleotide sequence ID" value="NZ_QUSM01000005.1"/>
</dbReference>
<keyword evidence="4 7" id="KW-0808">Transferase</keyword>
<keyword evidence="7" id="KW-0418">Kinase</keyword>
<dbReference type="NCBIfam" id="TIGR02364">
    <property type="entry name" value="dha_pts"/>
    <property type="match status" value="1"/>
</dbReference>
<dbReference type="InterPro" id="IPR012844">
    <property type="entry name" value="DhaM_N"/>
</dbReference>
<gene>
    <name evidence="7" type="primary">dhaM</name>
    <name evidence="7" type="ORF">DW687_09035</name>
</gene>
<protein>
    <recommendedName>
        <fullName evidence="3">phosphoenolpyruvate--glycerone phosphotransferase</fullName>
        <ecNumber evidence="3">2.7.1.121</ecNumber>
    </recommendedName>
</protein>
<comment type="subunit">
    <text evidence="5">Homodimer. The dihydroxyacetone kinase complex is composed of a homodimer of DhaM, a homodimer of DhaK and the subunit DhaL.</text>
</comment>
<dbReference type="EC" id="2.7.1.121" evidence="3"/>
<dbReference type="InterPro" id="IPR039643">
    <property type="entry name" value="DhaM"/>
</dbReference>
<dbReference type="GO" id="GO:0019563">
    <property type="term" value="P:glycerol catabolic process"/>
    <property type="evidence" value="ECO:0007669"/>
    <property type="project" value="InterPro"/>
</dbReference>
<dbReference type="GO" id="GO:0009401">
    <property type="term" value="P:phosphoenolpyruvate-dependent sugar phosphotransferase system"/>
    <property type="evidence" value="ECO:0007669"/>
    <property type="project" value="InterPro"/>
</dbReference>
<dbReference type="PROSITE" id="PS51096">
    <property type="entry name" value="PTS_EIIA_TYPE_4"/>
    <property type="match status" value="1"/>
</dbReference>
<evidence type="ECO:0000313" key="8">
    <source>
        <dbReference type="Proteomes" id="UP000261212"/>
    </source>
</evidence>
<accession>A0A3E3DWB2</accession>
<dbReference type="Gene3D" id="3.40.50.510">
    <property type="entry name" value="Phosphotransferase system, mannose-type IIA component"/>
    <property type="match status" value="1"/>
</dbReference>